<evidence type="ECO:0000313" key="1">
    <source>
        <dbReference type="EMBL" id="SDD41579.1"/>
    </source>
</evidence>
<gene>
    <name evidence="1" type="ORF">SAMN05421548_11933</name>
</gene>
<evidence type="ECO:0000313" key="2">
    <source>
        <dbReference type="Proteomes" id="UP000198908"/>
    </source>
</evidence>
<sequence length="35" mass="3868">MSQARVRPVQRGSSAKTQFYLIGARQVAPFEGAMK</sequence>
<name>A0A1G6UJZ1_9BURK</name>
<dbReference type="EMBL" id="FMYQ01000019">
    <property type="protein sequence ID" value="SDD41579.1"/>
    <property type="molecule type" value="Genomic_DNA"/>
</dbReference>
<reference evidence="2" key="1">
    <citation type="submission" date="2016-09" db="EMBL/GenBank/DDBJ databases">
        <authorList>
            <person name="Varghese N."/>
            <person name="Submissions S."/>
        </authorList>
    </citation>
    <scope>NUCLEOTIDE SEQUENCE [LARGE SCALE GENOMIC DNA]</scope>
    <source>
        <strain evidence="2">TNe-862</strain>
    </source>
</reference>
<keyword evidence="2" id="KW-1185">Reference proteome</keyword>
<proteinExistence type="predicted"/>
<dbReference type="AlphaFoldDB" id="A0A1G6UJZ1"/>
<organism evidence="1 2">
    <name type="scientific">Paraburkholderia lycopersici</name>
    <dbReference type="NCBI Taxonomy" id="416944"/>
    <lineage>
        <taxon>Bacteria</taxon>
        <taxon>Pseudomonadati</taxon>
        <taxon>Pseudomonadota</taxon>
        <taxon>Betaproteobacteria</taxon>
        <taxon>Burkholderiales</taxon>
        <taxon>Burkholderiaceae</taxon>
        <taxon>Paraburkholderia</taxon>
    </lineage>
</organism>
<accession>A0A1G6UJZ1</accession>
<dbReference type="Proteomes" id="UP000198908">
    <property type="component" value="Unassembled WGS sequence"/>
</dbReference>
<protein>
    <submittedName>
        <fullName evidence="1">Uncharacterized protein</fullName>
    </submittedName>
</protein>
<dbReference type="STRING" id="416944.SAMN05421548_11933"/>